<gene>
    <name evidence="1" type="ORF">BTBSAS_80046</name>
</gene>
<dbReference type="Proteomes" id="UP000270190">
    <property type="component" value="Unassembled WGS sequence"/>
</dbReference>
<sequence length="101" mass="11127">MATVIEITSNALKRKIQLKMLLTPQSVIINSSRLSQVSFLYVRVSSHTAKRNSVAQIERTKINSIAGKPVKREKSPMDPKIAIAIDNCIKAILFIVTPPVG</sequence>
<dbReference type="AlphaFoldDB" id="A0A2X0QQ59"/>
<evidence type="ECO:0000313" key="2">
    <source>
        <dbReference type="Proteomes" id="UP000270190"/>
    </source>
</evidence>
<proteinExistence type="predicted"/>
<name>A0A2X0QQ59_BROTH</name>
<dbReference type="EMBL" id="OUNC01000078">
    <property type="protein sequence ID" value="SPP30706.1"/>
    <property type="molecule type" value="Genomic_DNA"/>
</dbReference>
<reference evidence="2" key="1">
    <citation type="submission" date="2018-04" db="EMBL/GenBank/DDBJ databases">
        <authorList>
            <person name="Illikoud N."/>
        </authorList>
    </citation>
    <scope>NUCLEOTIDE SEQUENCE [LARGE SCALE GENOMIC DNA]</scope>
</reference>
<accession>A0A2X0QQ59</accession>
<protein>
    <submittedName>
        <fullName evidence="1">Uncharacterized protein</fullName>
    </submittedName>
</protein>
<organism evidence="1 2">
    <name type="scientific">Brochothrix thermosphacta</name>
    <name type="common">Microbacterium thermosphactum</name>
    <dbReference type="NCBI Taxonomy" id="2756"/>
    <lineage>
        <taxon>Bacteria</taxon>
        <taxon>Bacillati</taxon>
        <taxon>Bacillota</taxon>
        <taxon>Bacilli</taxon>
        <taxon>Bacillales</taxon>
        <taxon>Listeriaceae</taxon>
        <taxon>Brochothrix</taxon>
    </lineage>
</organism>
<evidence type="ECO:0000313" key="1">
    <source>
        <dbReference type="EMBL" id="SPP30706.1"/>
    </source>
</evidence>